<dbReference type="EMBL" id="CAJVQC010099663">
    <property type="protein sequence ID" value="CAG8830674.1"/>
    <property type="molecule type" value="Genomic_DNA"/>
</dbReference>
<feature type="non-terminal residue" evidence="1">
    <location>
        <position position="1"/>
    </location>
</feature>
<comment type="caution">
    <text evidence="1">The sequence shown here is derived from an EMBL/GenBank/DDBJ whole genome shotgun (WGS) entry which is preliminary data.</text>
</comment>
<feature type="non-terminal residue" evidence="1">
    <location>
        <position position="59"/>
    </location>
</feature>
<dbReference type="Proteomes" id="UP000789920">
    <property type="component" value="Unassembled WGS sequence"/>
</dbReference>
<evidence type="ECO:0000313" key="2">
    <source>
        <dbReference type="Proteomes" id="UP000789920"/>
    </source>
</evidence>
<sequence>ELLLNELDLEEEPLELKLKKSIDETHLTLKQKQEAKNFLNSEKTIFTHDTNNLGQTNLM</sequence>
<gene>
    <name evidence="1" type="ORF">RPERSI_LOCUS27878</name>
</gene>
<name>A0ACA9SAN9_9GLOM</name>
<proteinExistence type="predicted"/>
<keyword evidence="2" id="KW-1185">Reference proteome</keyword>
<accession>A0ACA9SAN9</accession>
<protein>
    <submittedName>
        <fullName evidence="1">11516_t:CDS:1</fullName>
    </submittedName>
</protein>
<reference evidence="1" key="1">
    <citation type="submission" date="2021-06" db="EMBL/GenBank/DDBJ databases">
        <authorList>
            <person name="Kallberg Y."/>
            <person name="Tangrot J."/>
            <person name="Rosling A."/>
        </authorList>
    </citation>
    <scope>NUCLEOTIDE SEQUENCE</scope>
    <source>
        <strain evidence="1">MA461A</strain>
    </source>
</reference>
<organism evidence="1 2">
    <name type="scientific">Racocetra persica</name>
    <dbReference type="NCBI Taxonomy" id="160502"/>
    <lineage>
        <taxon>Eukaryota</taxon>
        <taxon>Fungi</taxon>
        <taxon>Fungi incertae sedis</taxon>
        <taxon>Mucoromycota</taxon>
        <taxon>Glomeromycotina</taxon>
        <taxon>Glomeromycetes</taxon>
        <taxon>Diversisporales</taxon>
        <taxon>Gigasporaceae</taxon>
        <taxon>Racocetra</taxon>
    </lineage>
</organism>
<evidence type="ECO:0000313" key="1">
    <source>
        <dbReference type="EMBL" id="CAG8830674.1"/>
    </source>
</evidence>